<proteinExistence type="predicted"/>
<reference evidence="2" key="2">
    <citation type="submission" date="2019-09" db="EMBL/GenBank/DDBJ databases">
        <title>Complete genome sequencing of four Arcobacter species reveals a diverse suite of mobile elements.</title>
        <authorList>
            <person name="On S.L.W."/>
            <person name="Miller W.G."/>
            <person name="Biggs P."/>
            <person name="Cornelius A."/>
            <person name="Vandamme P."/>
        </authorList>
    </citation>
    <scope>NUCLEOTIDE SEQUENCE [LARGE SCALE GENOMIC DNA]</scope>
    <source>
        <strain evidence="2">LMG 26638</strain>
    </source>
</reference>
<accession>A0A5C2H507</accession>
<organism evidence="1 2">
    <name type="scientific">Malaciobacter pacificus</name>
    <dbReference type="NCBI Taxonomy" id="1080223"/>
    <lineage>
        <taxon>Bacteria</taxon>
        <taxon>Pseudomonadati</taxon>
        <taxon>Campylobacterota</taxon>
        <taxon>Epsilonproteobacteria</taxon>
        <taxon>Campylobacterales</taxon>
        <taxon>Arcobacteraceae</taxon>
        <taxon>Malaciobacter</taxon>
    </lineage>
</organism>
<dbReference type="CDD" id="cd22231">
    <property type="entry name" value="RHH_NikR_HicB-like"/>
    <property type="match status" value="1"/>
</dbReference>
<reference evidence="1 2" key="1">
    <citation type="submission" date="2019-09" db="EMBL/GenBank/DDBJ databases">
        <title>Complete genome sequencing of four Arcobacter species reveals a diverse suite of mobile elements.</title>
        <authorList>
            <person name="Miller W.G."/>
            <person name="Yee E."/>
            <person name="Bono J.L."/>
        </authorList>
    </citation>
    <scope>NUCLEOTIDE SEQUENCE [LARGE SCALE GENOMIC DNA]</scope>
    <source>
        <strain evidence="1 2">LMG 26638</strain>
    </source>
</reference>
<dbReference type="RefSeq" id="WP_130232830.1">
    <property type="nucleotide sequence ID" value="NZ_BMEF01000004.1"/>
</dbReference>
<reference evidence="1 2" key="3">
    <citation type="submission" date="2019-09" db="EMBL/GenBank/DDBJ databases">
        <title>Taxonomic note: a critical rebuttal of the proposed division of the genus Arcobacter into six genera, emended descriptions of Arcobacter anaerophilus and the genus Arcobacter, and an assessment of genus-level boundaries for Epsilonproteobacteria using in silico genomic comparator tools.</title>
        <authorList>
            <person name="On S.L.W."/>
            <person name="Miller W.G."/>
            <person name="Biggs P."/>
            <person name="Cornelius A."/>
            <person name="Vandamme P."/>
        </authorList>
    </citation>
    <scope>NUCLEOTIDE SEQUENCE [LARGE SCALE GENOMIC DNA]</scope>
    <source>
        <strain evidence="1 2">LMG 26638</strain>
    </source>
</reference>
<dbReference type="InterPro" id="IPR013321">
    <property type="entry name" value="Arc_rbn_hlx_hlx"/>
</dbReference>
<protein>
    <submittedName>
        <fullName evidence="1">Uncharacterized protein</fullName>
    </submittedName>
</protein>
<sequence>MYTLEQIEKQQVGLRLPKYLIEQIDELTKEYSLNRSEIITESIKAFLIEQKSKRLYDSFNESCKELKTIIANEGDDLDTLEDFINEIDN</sequence>
<evidence type="ECO:0000313" key="1">
    <source>
        <dbReference type="EMBL" id="QEP33873.1"/>
    </source>
</evidence>
<dbReference type="KEGG" id="apai:APAC_0729"/>
<keyword evidence="2" id="KW-1185">Reference proteome</keyword>
<gene>
    <name evidence="1" type="ORF">APAC_0729</name>
</gene>
<dbReference type="GO" id="GO:0006355">
    <property type="term" value="P:regulation of DNA-templated transcription"/>
    <property type="evidence" value="ECO:0007669"/>
    <property type="project" value="InterPro"/>
</dbReference>
<evidence type="ECO:0000313" key="2">
    <source>
        <dbReference type="Proteomes" id="UP000322726"/>
    </source>
</evidence>
<name>A0A5C2H507_9BACT</name>
<dbReference type="Gene3D" id="1.10.1220.10">
    <property type="entry name" value="Met repressor-like"/>
    <property type="match status" value="1"/>
</dbReference>
<dbReference type="InterPro" id="IPR010985">
    <property type="entry name" value="Ribbon_hlx_hlx"/>
</dbReference>
<dbReference type="EMBL" id="CP035928">
    <property type="protein sequence ID" value="QEP33873.1"/>
    <property type="molecule type" value="Genomic_DNA"/>
</dbReference>
<dbReference type="Proteomes" id="UP000322726">
    <property type="component" value="Chromosome"/>
</dbReference>
<dbReference type="AlphaFoldDB" id="A0A5C2H507"/>
<dbReference type="SUPFAM" id="SSF47598">
    <property type="entry name" value="Ribbon-helix-helix"/>
    <property type="match status" value="1"/>
</dbReference>
<dbReference type="OrthoDB" id="5373229at2"/>